<dbReference type="SUPFAM" id="SSF51395">
    <property type="entry name" value="FMN-linked oxidoreductases"/>
    <property type="match status" value="1"/>
</dbReference>
<sequence length="195" mass="20618">MMLFGKTGMAQTVIELNRGNLDTHVTEQQKPSARYEIKSRALNLVVRGTRFRAHVSNIDHISRSEVLAAIQVSNHGGRALDGTPAVITVLPSIAEVVKGDVPLILDSGIRRGTDVVKALALGANAVPIGRPVMFGLTLGGASGVDSVINYLRRETVNTVLHLGANRIGALGRQHLRQSAAPGTQVPVQAGADRLA</sequence>
<dbReference type="PROSITE" id="PS51349">
    <property type="entry name" value="FMN_HYDROXY_ACID_DH_2"/>
    <property type="match status" value="1"/>
</dbReference>
<dbReference type="InterPro" id="IPR037396">
    <property type="entry name" value="FMN_HAD"/>
</dbReference>
<name>A0ABN8ASC6_9PROT</name>
<protein>
    <recommendedName>
        <fullName evidence="5">FMN hydroxy acid dehydrogenase domain-containing protein</fullName>
    </recommendedName>
</protein>
<dbReference type="Pfam" id="PF01070">
    <property type="entry name" value="FMN_dh"/>
    <property type="match status" value="1"/>
</dbReference>
<keyword evidence="4" id="KW-0560">Oxidoreductase</keyword>
<evidence type="ECO:0000256" key="3">
    <source>
        <dbReference type="ARBA" id="ARBA00022643"/>
    </source>
</evidence>
<dbReference type="Gene3D" id="3.20.20.70">
    <property type="entry name" value="Aldolase class I"/>
    <property type="match status" value="1"/>
</dbReference>
<proteinExistence type="predicted"/>
<dbReference type="Proteomes" id="UP000839052">
    <property type="component" value="Chromosome"/>
</dbReference>
<gene>
    <name evidence="6" type="ORF">NTG6680_2094</name>
</gene>
<evidence type="ECO:0000259" key="5">
    <source>
        <dbReference type="PROSITE" id="PS51349"/>
    </source>
</evidence>
<dbReference type="InterPro" id="IPR006860">
    <property type="entry name" value="FecR"/>
</dbReference>
<dbReference type="EMBL" id="OU912926">
    <property type="protein sequence ID" value="CAG9933343.1"/>
    <property type="molecule type" value="Genomic_DNA"/>
</dbReference>
<keyword evidence="3" id="KW-0288">FMN</keyword>
<evidence type="ECO:0000256" key="2">
    <source>
        <dbReference type="ARBA" id="ARBA00022630"/>
    </source>
</evidence>
<dbReference type="Pfam" id="PF04773">
    <property type="entry name" value="FecR"/>
    <property type="match status" value="1"/>
</dbReference>
<evidence type="ECO:0000313" key="7">
    <source>
        <dbReference type="Proteomes" id="UP000839052"/>
    </source>
</evidence>
<feature type="domain" description="FMN hydroxy acid dehydrogenase" evidence="5">
    <location>
        <begin position="1"/>
        <end position="180"/>
    </location>
</feature>
<evidence type="ECO:0000256" key="4">
    <source>
        <dbReference type="ARBA" id="ARBA00023002"/>
    </source>
</evidence>
<dbReference type="PANTHER" id="PTHR10578">
    <property type="entry name" value="S -2-HYDROXY-ACID OXIDASE-RELATED"/>
    <property type="match status" value="1"/>
</dbReference>
<dbReference type="InterPro" id="IPR013785">
    <property type="entry name" value="Aldolase_TIM"/>
</dbReference>
<dbReference type="PANTHER" id="PTHR10578:SF107">
    <property type="entry name" value="2-HYDROXYACID OXIDASE 1"/>
    <property type="match status" value="1"/>
</dbReference>
<evidence type="ECO:0000313" key="6">
    <source>
        <dbReference type="EMBL" id="CAG9933343.1"/>
    </source>
</evidence>
<dbReference type="InterPro" id="IPR000262">
    <property type="entry name" value="FMN-dep_DH"/>
</dbReference>
<organism evidence="6 7">
    <name type="scientific">Candidatus Nitrotoga arctica</name>
    <dbReference type="NCBI Taxonomy" id="453162"/>
    <lineage>
        <taxon>Bacteria</taxon>
        <taxon>Pseudomonadati</taxon>
        <taxon>Pseudomonadota</taxon>
        <taxon>Betaproteobacteria</taxon>
        <taxon>Nitrosomonadales</taxon>
        <taxon>Gallionellaceae</taxon>
        <taxon>Candidatus Nitrotoga</taxon>
    </lineage>
</organism>
<comment type="cofactor">
    <cofactor evidence="1">
        <name>FMN</name>
        <dbReference type="ChEBI" id="CHEBI:58210"/>
    </cofactor>
</comment>
<accession>A0ABN8ASC6</accession>
<evidence type="ECO:0000256" key="1">
    <source>
        <dbReference type="ARBA" id="ARBA00001917"/>
    </source>
</evidence>
<reference evidence="6 7" key="1">
    <citation type="submission" date="2021-10" db="EMBL/GenBank/DDBJ databases">
        <authorList>
            <person name="Koch H."/>
        </authorList>
    </citation>
    <scope>NUCLEOTIDE SEQUENCE [LARGE SCALE GENOMIC DNA]</scope>
    <source>
        <strain evidence="6">6680</strain>
    </source>
</reference>
<keyword evidence="7" id="KW-1185">Reference proteome</keyword>
<keyword evidence="2" id="KW-0285">Flavoprotein</keyword>